<feature type="domain" description="PA" evidence="13">
    <location>
        <begin position="384"/>
        <end position="443"/>
    </location>
</feature>
<keyword evidence="4 9" id="KW-0645">Protease</keyword>
<reference evidence="15 16" key="1">
    <citation type="submission" date="2014-04" db="EMBL/GenBank/DDBJ databases">
        <title>Evolutionary Origins and Diversification of the Mycorrhizal Mutualists.</title>
        <authorList>
            <consortium name="DOE Joint Genome Institute"/>
            <consortium name="Mycorrhizal Genomics Consortium"/>
            <person name="Kohler A."/>
            <person name="Kuo A."/>
            <person name="Nagy L.G."/>
            <person name="Floudas D."/>
            <person name="Copeland A."/>
            <person name="Barry K.W."/>
            <person name="Cichocki N."/>
            <person name="Veneault-Fourrey C."/>
            <person name="LaButti K."/>
            <person name="Lindquist E.A."/>
            <person name="Lipzen A."/>
            <person name="Lundell T."/>
            <person name="Morin E."/>
            <person name="Murat C."/>
            <person name="Riley R."/>
            <person name="Ohm R."/>
            <person name="Sun H."/>
            <person name="Tunlid A."/>
            <person name="Henrissat B."/>
            <person name="Grigoriev I.V."/>
            <person name="Hibbett D.S."/>
            <person name="Martin F."/>
        </authorList>
    </citation>
    <scope>NUCLEOTIDE SEQUENCE [LARGE SCALE GENOMIC DNA]</scope>
    <source>
        <strain evidence="15 16">Koide BX008</strain>
    </source>
</reference>
<feature type="active site" description="Charge relay system" evidence="8 9">
    <location>
        <position position="528"/>
    </location>
</feature>
<dbReference type="Pfam" id="PF02225">
    <property type="entry name" value="PA"/>
    <property type="match status" value="1"/>
</dbReference>
<dbReference type="GO" id="GO:0005615">
    <property type="term" value="C:extracellular space"/>
    <property type="evidence" value="ECO:0007669"/>
    <property type="project" value="TreeGrafter"/>
</dbReference>
<dbReference type="InterPro" id="IPR046450">
    <property type="entry name" value="PA_dom_sf"/>
</dbReference>
<dbReference type="SUPFAM" id="SSF52025">
    <property type="entry name" value="PA domain"/>
    <property type="match status" value="1"/>
</dbReference>
<keyword evidence="6 9" id="KW-0378">Hydrolase</keyword>
<dbReference type="Gene3D" id="3.50.30.30">
    <property type="match status" value="1"/>
</dbReference>
<dbReference type="Proteomes" id="UP000054549">
    <property type="component" value="Unassembled WGS sequence"/>
</dbReference>
<evidence type="ECO:0000313" key="15">
    <source>
        <dbReference type="EMBL" id="KIL66453.1"/>
    </source>
</evidence>
<evidence type="ECO:0000256" key="11">
    <source>
        <dbReference type="SAM" id="SignalP"/>
    </source>
</evidence>
<dbReference type="PROSITE" id="PS00136">
    <property type="entry name" value="SUBTILASE_ASP"/>
    <property type="match status" value="1"/>
</dbReference>
<dbReference type="PANTHER" id="PTHR43806">
    <property type="entry name" value="PEPTIDASE S8"/>
    <property type="match status" value="1"/>
</dbReference>
<dbReference type="CDD" id="cd07489">
    <property type="entry name" value="Peptidases_S8_5"/>
    <property type="match status" value="1"/>
</dbReference>
<dbReference type="EMBL" id="KN818236">
    <property type="protein sequence ID" value="KIL66453.1"/>
    <property type="molecule type" value="Genomic_DNA"/>
</dbReference>
<feature type="active site" description="Charge relay system" evidence="8 9">
    <location>
        <position position="167"/>
    </location>
</feature>
<evidence type="ECO:0000256" key="9">
    <source>
        <dbReference type="PROSITE-ProRule" id="PRU01240"/>
    </source>
</evidence>
<dbReference type="OrthoDB" id="206201at2759"/>
<dbReference type="PROSITE" id="PS00137">
    <property type="entry name" value="SUBTILASE_HIS"/>
    <property type="match status" value="1"/>
</dbReference>
<evidence type="ECO:0000256" key="8">
    <source>
        <dbReference type="PIRSR" id="PIRSR615500-1"/>
    </source>
</evidence>
<keyword evidence="3" id="KW-0964">Secreted</keyword>
<dbReference type="InterPro" id="IPR022398">
    <property type="entry name" value="Peptidase_S8_His-AS"/>
</dbReference>
<dbReference type="AlphaFoldDB" id="A0A0C2XC66"/>
<dbReference type="GO" id="GO:0016020">
    <property type="term" value="C:membrane"/>
    <property type="evidence" value="ECO:0007669"/>
    <property type="project" value="InterPro"/>
</dbReference>
<evidence type="ECO:0000256" key="7">
    <source>
        <dbReference type="ARBA" id="ARBA00022825"/>
    </source>
</evidence>
<proteinExistence type="inferred from homology"/>
<sequence length="890" mass="93668">MRFFAIWTLGAALAVSKAVAQSVANLQDTLPHNLIGNRFILEFASASDLPTRNLEKRTPHELVYASLQERGVSFQVDKEYNADGLFVGAAITLKNAEDLTAAASTPGIIAVRPVKALKLAQPVDFQVINDETVVAQIDTESIHIMTGVDKVHAAGITGKGVKIGIIDTGIDYTHPLLGGGFGPGHKVAGGYDFVGNAYDGKNKPVPGPNPFVQCSGHGTHVAGIIGANPGNKYNISGVAYDAELYAYRVFGCSGFTTDDVVLEALLRGVSDGNHILTMSLGAADGWTESAGAVVASRIAATGKFVTTAAGNDGASGSWRPSSPGTGIDVIAVASVENTVLPIQPAIVGGVKHGPISYYSLTPLPVSGTLPIYATSKNTSIADDSCSPLPASTPDLSKYVVIIRRGTCDFTTKLDNIADKGGKVALIYDNGTGLGPISVENYTAALIQAGDGEFLVKQVTAGAPVTISFPQTGGSLNSPNPTAGLVSSFSSYGPTIDLAFKPVIAAPGGNILSTLPIPLGSFGIASGTSMSTPFAAGSIALLLQAKGKESHTLFLARTLFETTAKSIPPTQVNTGEQQTLSQQGSGLIQVYKAINTETVVVPAELNLNDTVHFQGSHNISITNLGSSAQSYSLWHQPAGTAMTVGRFDTWPNLGPVPLTEQYATVTFSRPSFTLVQYETALIEVRITPPSGIDAKKFPVYSGFIQIDGDTESLHVAYLGLAASLVDKQILDNTSHFLGYKLPALLDTDSHVQTGPVKYKLVNGDAPTLLYRLLFGTPRLQVDLVKSDIHMTSTLNARDAGLYSFPQGSHNTVTSVPTVGNIFRQDYVARNSEKLVFQDGFSGFTLPSTFSNGTTIPNGSYKLLLRALRVTADPMDQSKYESWLSPVINISA</sequence>
<dbReference type="SUPFAM" id="SSF52743">
    <property type="entry name" value="Subtilisin-like"/>
    <property type="match status" value="1"/>
</dbReference>
<dbReference type="InterPro" id="IPR023827">
    <property type="entry name" value="Peptidase_S8_Asp-AS"/>
</dbReference>
<dbReference type="InterPro" id="IPR050131">
    <property type="entry name" value="Peptidase_S8_subtilisin-like"/>
</dbReference>
<evidence type="ECO:0000259" key="13">
    <source>
        <dbReference type="Pfam" id="PF02225"/>
    </source>
</evidence>
<evidence type="ECO:0000256" key="1">
    <source>
        <dbReference type="ARBA" id="ARBA00011073"/>
    </source>
</evidence>
<evidence type="ECO:0000256" key="6">
    <source>
        <dbReference type="ARBA" id="ARBA00022801"/>
    </source>
</evidence>
<comment type="similarity">
    <text evidence="1 9 10">Belongs to the peptidase S8 family.</text>
</comment>
<keyword evidence="16" id="KW-1185">Reference proteome</keyword>
<evidence type="ECO:0000256" key="4">
    <source>
        <dbReference type="ARBA" id="ARBA00022670"/>
    </source>
</evidence>
<dbReference type="InterPro" id="IPR000209">
    <property type="entry name" value="Peptidase_S8/S53_dom"/>
</dbReference>
<dbReference type="STRING" id="946122.A0A0C2XC66"/>
<dbReference type="PRINTS" id="PR00723">
    <property type="entry name" value="SUBTILISIN"/>
</dbReference>
<evidence type="ECO:0000256" key="2">
    <source>
        <dbReference type="ARBA" id="ARBA00022512"/>
    </source>
</evidence>
<gene>
    <name evidence="15" type="ORF">M378DRAFT_10139</name>
</gene>
<dbReference type="InterPro" id="IPR036852">
    <property type="entry name" value="Peptidase_S8/S53_dom_sf"/>
</dbReference>
<keyword evidence="7 9" id="KW-0720">Serine protease</keyword>
<dbReference type="InterPro" id="IPR010435">
    <property type="entry name" value="C5a/SBT2-like_Fn3"/>
</dbReference>
<feature type="chain" id="PRO_5002158831" description="Subtilisin-like protease" evidence="11">
    <location>
        <begin position="21"/>
        <end position="890"/>
    </location>
</feature>
<evidence type="ECO:0000259" key="12">
    <source>
        <dbReference type="Pfam" id="PF00082"/>
    </source>
</evidence>
<feature type="active site" description="Charge relay system" evidence="8 9">
    <location>
        <position position="217"/>
    </location>
</feature>
<dbReference type="Pfam" id="PF00082">
    <property type="entry name" value="Peptidase_S8"/>
    <property type="match status" value="1"/>
</dbReference>
<dbReference type="InterPro" id="IPR003137">
    <property type="entry name" value="PA_domain"/>
</dbReference>
<dbReference type="Gene3D" id="3.40.50.200">
    <property type="entry name" value="Peptidase S8/S53 domain"/>
    <property type="match status" value="1"/>
</dbReference>
<feature type="domain" description="C5a peptidase/Subtilisin-like protease SBT2-like Fn3-like" evidence="14">
    <location>
        <begin position="605"/>
        <end position="716"/>
    </location>
</feature>
<keyword evidence="5 11" id="KW-0732">Signal</keyword>
<dbReference type="GO" id="GO:0004252">
    <property type="term" value="F:serine-type endopeptidase activity"/>
    <property type="evidence" value="ECO:0007669"/>
    <property type="project" value="UniProtKB-UniRule"/>
</dbReference>
<dbReference type="InterPro" id="IPR023828">
    <property type="entry name" value="Peptidase_S8_Ser-AS"/>
</dbReference>
<dbReference type="PROSITE" id="PS51892">
    <property type="entry name" value="SUBTILASE"/>
    <property type="match status" value="1"/>
</dbReference>
<dbReference type="CDD" id="cd02124">
    <property type="entry name" value="PA_PoS1_like"/>
    <property type="match status" value="1"/>
</dbReference>
<feature type="domain" description="Peptidase S8/S53" evidence="12">
    <location>
        <begin position="158"/>
        <end position="585"/>
    </location>
</feature>
<dbReference type="HOGENOM" id="CLU_003559_1_0_1"/>
<dbReference type="InParanoid" id="A0A0C2XC66"/>
<dbReference type="PROSITE" id="PS00138">
    <property type="entry name" value="SUBTILASE_SER"/>
    <property type="match status" value="1"/>
</dbReference>
<feature type="signal peptide" evidence="11">
    <location>
        <begin position="1"/>
        <end position="20"/>
    </location>
</feature>
<evidence type="ECO:0008006" key="17">
    <source>
        <dbReference type="Google" id="ProtNLM"/>
    </source>
</evidence>
<dbReference type="GO" id="GO:0006508">
    <property type="term" value="P:proteolysis"/>
    <property type="evidence" value="ECO:0007669"/>
    <property type="project" value="UniProtKB-KW"/>
</dbReference>
<evidence type="ECO:0000259" key="14">
    <source>
        <dbReference type="Pfam" id="PF06280"/>
    </source>
</evidence>
<dbReference type="Pfam" id="PF06280">
    <property type="entry name" value="fn3_5"/>
    <property type="match status" value="1"/>
</dbReference>
<evidence type="ECO:0000313" key="16">
    <source>
        <dbReference type="Proteomes" id="UP000054549"/>
    </source>
</evidence>
<keyword evidence="2" id="KW-0134">Cell wall</keyword>
<dbReference type="InterPro" id="IPR034187">
    <property type="entry name" value="Peptidases_S8_5"/>
</dbReference>
<organism evidence="15 16">
    <name type="scientific">Amanita muscaria (strain Koide BX008)</name>
    <dbReference type="NCBI Taxonomy" id="946122"/>
    <lineage>
        <taxon>Eukaryota</taxon>
        <taxon>Fungi</taxon>
        <taxon>Dikarya</taxon>
        <taxon>Basidiomycota</taxon>
        <taxon>Agaricomycotina</taxon>
        <taxon>Agaricomycetes</taxon>
        <taxon>Agaricomycetidae</taxon>
        <taxon>Agaricales</taxon>
        <taxon>Pluteineae</taxon>
        <taxon>Amanitaceae</taxon>
        <taxon>Amanita</taxon>
    </lineage>
</organism>
<dbReference type="InterPro" id="IPR015500">
    <property type="entry name" value="Peptidase_S8_subtilisin-rel"/>
</dbReference>
<accession>A0A0C2XC66</accession>
<dbReference type="PANTHER" id="PTHR43806:SF66">
    <property type="entry name" value="SERIN ENDOPEPTIDASE"/>
    <property type="match status" value="1"/>
</dbReference>
<evidence type="ECO:0000256" key="5">
    <source>
        <dbReference type="ARBA" id="ARBA00022729"/>
    </source>
</evidence>
<name>A0A0C2XC66_AMAMK</name>
<evidence type="ECO:0000256" key="3">
    <source>
        <dbReference type="ARBA" id="ARBA00022525"/>
    </source>
</evidence>
<evidence type="ECO:0000256" key="10">
    <source>
        <dbReference type="RuleBase" id="RU003355"/>
    </source>
</evidence>
<protein>
    <recommendedName>
        <fullName evidence="17">Subtilisin-like protease</fullName>
    </recommendedName>
</protein>